<accession>A0ABX2J078</accession>
<dbReference type="CDD" id="cd16913">
    <property type="entry name" value="YkuD_like"/>
    <property type="match status" value="1"/>
</dbReference>
<dbReference type="InterPro" id="IPR038063">
    <property type="entry name" value="Transpep_catalytic_dom"/>
</dbReference>
<dbReference type="PANTHER" id="PTHR36699">
    <property type="entry name" value="LD-TRANSPEPTIDASE"/>
    <property type="match status" value="1"/>
</dbReference>
<name>A0ABX2J078_9RHOB</name>
<evidence type="ECO:0000256" key="6">
    <source>
        <dbReference type="ARBA" id="ARBA00023316"/>
    </source>
</evidence>
<dbReference type="PANTHER" id="PTHR36699:SF1">
    <property type="entry name" value="L,D-TRANSPEPTIDASE YAFK-RELATED"/>
    <property type="match status" value="1"/>
</dbReference>
<dbReference type="EMBL" id="JABUFE010000013">
    <property type="protein sequence ID" value="NSX56469.1"/>
    <property type="molecule type" value="Genomic_DNA"/>
</dbReference>
<organism evidence="9 10">
    <name type="scientific">Parasulfitobacter algicola</name>
    <dbReference type="NCBI Taxonomy" id="2614809"/>
    <lineage>
        <taxon>Bacteria</taxon>
        <taxon>Pseudomonadati</taxon>
        <taxon>Pseudomonadota</taxon>
        <taxon>Alphaproteobacteria</taxon>
        <taxon>Rhodobacterales</taxon>
        <taxon>Roseobacteraceae</taxon>
        <taxon>Parasulfitobacter</taxon>
    </lineage>
</organism>
<evidence type="ECO:0000256" key="7">
    <source>
        <dbReference type="PROSITE-ProRule" id="PRU01373"/>
    </source>
</evidence>
<dbReference type="Proteomes" id="UP000777935">
    <property type="component" value="Unassembled WGS sequence"/>
</dbReference>
<comment type="similarity">
    <text evidence="2">Belongs to the YkuD family.</text>
</comment>
<evidence type="ECO:0000313" key="10">
    <source>
        <dbReference type="Proteomes" id="UP000777935"/>
    </source>
</evidence>
<comment type="caution">
    <text evidence="9">The sequence shown here is derived from an EMBL/GenBank/DDBJ whole genome shotgun (WGS) entry which is preliminary data.</text>
</comment>
<evidence type="ECO:0000256" key="1">
    <source>
        <dbReference type="ARBA" id="ARBA00004752"/>
    </source>
</evidence>
<keyword evidence="6 7" id="KW-0961">Cell wall biogenesis/degradation</keyword>
<keyword evidence="4 7" id="KW-0133">Cell shape</keyword>
<proteinExistence type="inferred from homology"/>
<evidence type="ECO:0000256" key="4">
    <source>
        <dbReference type="ARBA" id="ARBA00022960"/>
    </source>
</evidence>
<reference evidence="9 10" key="1">
    <citation type="submission" date="2020-06" db="EMBL/GenBank/DDBJ databases">
        <title>Sulfitobacter algicola sp. nov., isolated from green algae.</title>
        <authorList>
            <person name="Wang C."/>
        </authorList>
    </citation>
    <scope>NUCLEOTIDE SEQUENCE [LARGE SCALE GENOMIC DNA]</scope>
    <source>
        <strain evidence="9 10">1151</strain>
    </source>
</reference>
<dbReference type="PROSITE" id="PS52029">
    <property type="entry name" value="LD_TPASE"/>
    <property type="match status" value="1"/>
</dbReference>
<dbReference type="SUPFAM" id="SSF141523">
    <property type="entry name" value="L,D-transpeptidase catalytic domain-like"/>
    <property type="match status" value="1"/>
</dbReference>
<feature type="domain" description="L,D-TPase catalytic" evidence="8">
    <location>
        <begin position="47"/>
        <end position="174"/>
    </location>
</feature>
<keyword evidence="3" id="KW-0808">Transferase</keyword>
<keyword evidence="5 7" id="KW-0573">Peptidoglycan synthesis</keyword>
<sequence length="227" mass="26019">MTVILRDRIDPPFITAPPRDINEIRARVTPQLQAEFAEAGLTYGAPVFMRIFKEERVLEFWVQNGHQFELFKTYGICNYSGALGPKLREGDWQSPEGFYFVPPGAMNPNSSYHLSFNLGFPNRFDHDAGRTGSFLMVHGDCVSVGCYAMTDAQIEEIYVIAEAAHTNGQPFFRVHAFPFRMTDDRLMKEQGTMWYAFWQNLKQGYDAFENTRNPPDVTVEDGRYVFG</sequence>
<gene>
    <name evidence="9" type="ORF">HRQ87_16890</name>
</gene>
<protein>
    <submittedName>
        <fullName evidence="9">Murein L,D-transpeptidase</fullName>
    </submittedName>
</protein>
<dbReference type="InterPro" id="IPR005490">
    <property type="entry name" value="LD_TPept_cat_dom"/>
</dbReference>
<evidence type="ECO:0000256" key="5">
    <source>
        <dbReference type="ARBA" id="ARBA00022984"/>
    </source>
</evidence>
<keyword evidence="10" id="KW-1185">Reference proteome</keyword>
<feature type="active site" description="Proton donor/acceptor" evidence="7">
    <location>
        <position position="138"/>
    </location>
</feature>
<comment type="pathway">
    <text evidence="1 7">Cell wall biogenesis; peptidoglycan biosynthesis.</text>
</comment>
<evidence type="ECO:0000313" key="9">
    <source>
        <dbReference type="EMBL" id="NSX56469.1"/>
    </source>
</evidence>
<feature type="active site" description="Nucleophile" evidence="7">
    <location>
        <position position="146"/>
    </location>
</feature>
<evidence type="ECO:0000256" key="3">
    <source>
        <dbReference type="ARBA" id="ARBA00022679"/>
    </source>
</evidence>
<evidence type="ECO:0000259" key="8">
    <source>
        <dbReference type="PROSITE" id="PS52029"/>
    </source>
</evidence>
<evidence type="ECO:0000256" key="2">
    <source>
        <dbReference type="ARBA" id="ARBA00005992"/>
    </source>
</evidence>